<proteinExistence type="predicted"/>
<feature type="transmembrane region" description="Helical" evidence="2">
    <location>
        <begin position="21"/>
        <end position="42"/>
    </location>
</feature>
<organism evidence="3 4">
    <name type="scientific">Halomonas alkalicola</name>
    <dbReference type="NCBI Taxonomy" id="1930622"/>
    <lineage>
        <taxon>Bacteria</taxon>
        <taxon>Pseudomonadati</taxon>
        <taxon>Pseudomonadota</taxon>
        <taxon>Gammaproteobacteria</taxon>
        <taxon>Oceanospirillales</taxon>
        <taxon>Halomonadaceae</taxon>
        <taxon>Halomonas</taxon>
    </lineage>
</organism>
<dbReference type="RefSeq" id="WP_305501852.1">
    <property type="nucleotide sequence ID" value="NZ_CP131913.1"/>
</dbReference>
<evidence type="ECO:0000256" key="2">
    <source>
        <dbReference type="SAM" id="Phobius"/>
    </source>
</evidence>
<dbReference type="InterPro" id="IPR006311">
    <property type="entry name" value="TAT_signal"/>
</dbReference>
<dbReference type="Proteomes" id="UP001235344">
    <property type="component" value="Chromosome"/>
</dbReference>
<evidence type="ECO:0000256" key="1">
    <source>
        <dbReference type="SAM" id="MobiDB-lite"/>
    </source>
</evidence>
<dbReference type="PROSITE" id="PS51318">
    <property type="entry name" value="TAT"/>
    <property type="match status" value="1"/>
</dbReference>
<gene>
    <name evidence="3" type="ORF">B6N23_03410</name>
</gene>
<keyword evidence="4" id="KW-1185">Reference proteome</keyword>
<name>A0ABY9H6S8_9GAMM</name>
<feature type="compositionally biased region" description="Low complexity" evidence="1">
    <location>
        <begin position="54"/>
        <end position="82"/>
    </location>
</feature>
<evidence type="ECO:0000313" key="4">
    <source>
        <dbReference type="Proteomes" id="UP001235344"/>
    </source>
</evidence>
<reference evidence="3 4" key="1">
    <citation type="submission" date="2023-08" db="EMBL/GenBank/DDBJ databases">
        <title>Transcriptome Analysis of Halomonas alkalicola CICC 11012s to Identify the Genes Involved in Alkaline Tolerances.</title>
        <authorList>
            <person name="Zhai L."/>
        </authorList>
    </citation>
    <scope>NUCLEOTIDE SEQUENCE [LARGE SCALE GENOMIC DNA]</scope>
    <source>
        <strain evidence="3 4">CICC 11012s</strain>
    </source>
</reference>
<evidence type="ECO:0000313" key="3">
    <source>
        <dbReference type="EMBL" id="WLI73990.1"/>
    </source>
</evidence>
<accession>A0ABY9H6S8</accession>
<protein>
    <submittedName>
        <fullName evidence="3">Uncharacterized protein</fullName>
    </submittedName>
</protein>
<keyword evidence="2" id="KW-0812">Transmembrane</keyword>
<feature type="region of interest" description="Disordered" evidence="1">
    <location>
        <begin position="43"/>
        <end position="98"/>
    </location>
</feature>
<keyword evidence="2" id="KW-0472">Membrane</keyword>
<dbReference type="EMBL" id="CP131913">
    <property type="protein sequence ID" value="WLI73990.1"/>
    <property type="molecule type" value="Genomic_DNA"/>
</dbReference>
<sequence>MTAQRDTESPNERKRQSRRRLLATLGIGIAGAYVAPTLFSLGQAQAQHSRRSRPSFSRPGYSRPSFSRPGYSRPSYSRPSGGYRRDRRDGVYRDRDYRRDDERSGIRLIVSVSPPPRW</sequence>
<feature type="compositionally biased region" description="Basic and acidic residues" evidence="1">
    <location>
        <begin position="83"/>
        <end position="98"/>
    </location>
</feature>
<keyword evidence="2" id="KW-1133">Transmembrane helix</keyword>